<dbReference type="AlphaFoldDB" id="A0A0F9PB76"/>
<evidence type="ECO:0000313" key="1">
    <source>
        <dbReference type="EMBL" id="KKM98235.1"/>
    </source>
</evidence>
<feature type="non-terminal residue" evidence="1">
    <location>
        <position position="42"/>
    </location>
</feature>
<name>A0A0F9PB76_9ZZZZ</name>
<dbReference type="EMBL" id="LAZR01005646">
    <property type="protein sequence ID" value="KKM98235.1"/>
    <property type="molecule type" value="Genomic_DNA"/>
</dbReference>
<gene>
    <name evidence="1" type="ORF">LCGC14_1159860</name>
</gene>
<sequence length="42" mass="4754">MEKKKLTWEELGPIYTKYPEGYPQYTHTPYGSNIVVGSFGGS</sequence>
<protein>
    <submittedName>
        <fullName evidence="1">Uncharacterized protein</fullName>
    </submittedName>
</protein>
<proteinExistence type="predicted"/>
<comment type="caution">
    <text evidence="1">The sequence shown here is derived from an EMBL/GenBank/DDBJ whole genome shotgun (WGS) entry which is preliminary data.</text>
</comment>
<organism evidence="1">
    <name type="scientific">marine sediment metagenome</name>
    <dbReference type="NCBI Taxonomy" id="412755"/>
    <lineage>
        <taxon>unclassified sequences</taxon>
        <taxon>metagenomes</taxon>
        <taxon>ecological metagenomes</taxon>
    </lineage>
</organism>
<reference evidence="1" key="1">
    <citation type="journal article" date="2015" name="Nature">
        <title>Complex archaea that bridge the gap between prokaryotes and eukaryotes.</title>
        <authorList>
            <person name="Spang A."/>
            <person name="Saw J.H."/>
            <person name="Jorgensen S.L."/>
            <person name="Zaremba-Niedzwiedzka K."/>
            <person name="Martijn J."/>
            <person name="Lind A.E."/>
            <person name="van Eijk R."/>
            <person name="Schleper C."/>
            <person name="Guy L."/>
            <person name="Ettema T.J."/>
        </authorList>
    </citation>
    <scope>NUCLEOTIDE SEQUENCE</scope>
</reference>
<accession>A0A0F9PB76</accession>